<keyword evidence="3 10" id="KW-0812">Transmembrane</keyword>
<evidence type="ECO:0000256" key="1">
    <source>
        <dbReference type="ARBA" id="ARBA00022448"/>
    </source>
</evidence>
<sequence>MVMAPKSNVSYAKHTLPYPIYAADWDPYNRGYLIVAGGGGEGRSGVPNQISVLDVSNRAAISTVADIDLSREEDSISSVANLATKDGLITLAGINSSQADQDAGKNEHFRAFGIRYPPRKKQKTEDEKSEPVKGNISLLGKRSLFAKSTAPKKETYQRLLRLSPVQKRDAPGKRIGAIASGLAKDSEVIVFNATVAIPEDRDIITRIALPEKAEAADLDIAVTPESDFSIAYCDDHNIYEQTYRYDFNKKKAEKRPVGPRRAYQMPVPEGFQDPRSRPKFRCLRFLNAENVVALVNKPNKGGAELRVYHLYPTGPAMELMVKTLPRRIKQASSIDVCAFDADKNGNQQFAVAIAGQDISIEIYTTNYQSATDTFSGMHSYLTLSEVHGQQMTKIVWSPFFSPPRASDAKGAKGEKTAATSTAPLHPGPQYARLASVSYGNTVVIDTFPLKPLEPQNKDSRYVLSHPKEERLWKLAYIAIITVIVVMAAMVLSTFTADIAESPTAMRFLPPGARQYLVPSKDPITSTLTQTLTRTVHRVSPPTDVLRNAIDEHHANPEAIEATAIVVSDGAAGEGLKVDVNPDKAGYLEQDPHVKHWHELDDKQKSYWKEKLKAAGQWAEHEGESVLKGVLWSTYAQVAAEVIREL</sequence>
<keyword evidence="13" id="KW-1185">Reference proteome</keyword>
<evidence type="ECO:0000256" key="4">
    <source>
        <dbReference type="ARBA" id="ARBA00022737"/>
    </source>
</evidence>
<keyword evidence="2 10" id="KW-0853">WD repeat</keyword>
<comment type="similarity">
    <text evidence="10">Belongs to the WD repeat SEC12 family.</text>
</comment>
<dbReference type="InterPro" id="IPR045260">
    <property type="entry name" value="Sec12-like"/>
</dbReference>
<keyword evidence="4 10" id="KW-0677">Repeat</keyword>
<dbReference type="GO" id="GO:0005789">
    <property type="term" value="C:endoplasmic reticulum membrane"/>
    <property type="evidence" value="ECO:0007669"/>
    <property type="project" value="UniProtKB-SubCell"/>
</dbReference>
<feature type="region of interest" description="Disordered" evidence="11">
    <location>
        <begin position="113"/>
        <end position="133"/>
    </location>
</feature>
<dbReference type="EMBL" id="LAFY01005801">
    <property type="protein sequence ID" value="KJX92489.1"/>
    <property type="molecule type" value="Genomic_DNA"/>
</dbReference>
<evidence type="ECO:0000256" key="5">
    <source>
        <dbReference type="ARBA" id="ARBA00022824"/>
    </source>
</evidence>
<keyword evidence="8 10" id="KW-1133">Transmembrane helix</keyword>
<evidence type="ECO:0000256" key="3">
    <source>
        <dbReference type="ARBA" id="ARBA00022692"/>
    </source>
</evidence>
<keyword evidence="6" id="KW-0931">ER-Golgi transport</keyword>
<feature type="transmembrane region" description="Helical" evidence="10">
    <location>
        <begin position="474"/>
        <end position="496"/>
    </location>
</feature>
<dbReference type="Proteomes" id="UP000033647">
    <property type="component" value="Unassembled WGS sequence"/>
</dbReference>
<evidence type="ECO:0000256" key="6">
    <source>
        <dbReference type="ARBA" id="ARBA00022892"/>
    </source>
</evidence>
<feature type="region of interest" description="Disordered" evidence="11">
    <location>
        <begin position="405"/>
        <end position="426"/>
    </location>
</feature>
<dbReference type="GO" id="GO:0006888">
    <property type="term" value="P:endoplasmic reticulum to Golgi vesicle-mediated transport"/>
    <property type="evidence" value="ECO:0007669"/>
    <property type="project" value="UniProtKB-UniRule"/>
</dbReference>
<dbReference type="AlphaFoldDB" id="A0A0F4G5B0"/>
<evidence type="ECO:0000313" key="12">
    <source>
        <dbReference type="EMBL" id="KJX92489.1"/>
    </source>
</evidence>
<dbReference type="GO" id="GO:0015031">
    <property type="term" value="P:protein transport"/>
    <property type="evidence" value="ECO:0007669"/>
    <property type="project" value="UniProtKB-KW"/>
</dbReference>
<protein>
    <recommendedName>
        <fullName evidence="10">Guanine nucleotide-exchange factor SEC12</fullName>
    </recommendedName>
</protein>
<proteinExistence type="inferred from homology"/>
<gene>
    <name evidence="12" type="ORF">TI39_contig5846g00003</name>
</gene>
<accession>A0A0F4G5B0</accession>
<dbReference type="InterPro" id="IPR015943">
    <property type="entry name" value="WD40/YVTN_repeat-like_dom_sf"/>
</dbReference>
<evidence type="ECO:0000256" key="11">
    <source>
        <dbReference type="SAM" id="MobiDB-lite"/>
    </source>
</evidence>
<organism evidence="12 13">
    <name type="scientific">Zymoseptoria brevis</name>
    <dbReference type="NCBI Taxonomy" id="1047168"/>
    <lineage>
        <taxon>Eukaryota</taxon>
        <taxon>Fungi</taxon>
        <taxon>Dikarya</taxon>
        <taxon>Ascomycota</taxon>
        <taxon>Pezizomycotina</taxon>
        <taxon>Dothideomycetes</taxon>
        <taxon>Dothideomycetidae</taxon>
        <taxon>Mycosphaerellales</taxon>
        <taxon>Mycosphaerellaceae</taxon>
        <taxon>Zymoseptoria</taxon>
    </lineage>
</organism>
<dbReference type="PANTHER" id="PTHR23284:SF0">
    <property type="entry name" value="PROLACTIN REGULATORY ELEMENT-BINDING PROTEIN"/>
    <property type="match status" value="1"/>
</dbReference>
<evidence type="ECO:0000256" key="10">
    <source>
        <dbReference type="RuleBase" id="RU369019"/>
    </source>
</evidence>
<evidence type="ECO:0000256" key="9">
    <source>
        <dbReference type="ARBA" id="ARBA00023136"/>
    </source>
</evidence>
<keyword evidence="7 10" id="KW-0653">Protein transport</keyword>
<evidence type="ECO:0000313" key="13">
    <source>
        <dbReference type="Proteomes" id="UP000033647"/>
    </source>
</evidence>
<dbReference type="Gene3D" id="2.130.10.10">
    <property type="entry name" value="YVTN repeat-like/Quinoprotein amine dehydrogenase"/>
    <property type="match status" value="1"/>
</dbReference>
<reference evidence="12 13" key="1">
    <citation type="submission" date="2015-03" db="EMBL/GenBank/DDBJ databases">
        <title>RNA-seq based gene annotation and comparative genomics of four Zymoseptoria species reveal species-specific pathogenicity related genes and transposable element activity.</title>
        <authorList>
            <person name="Grandaubert J."/>
            <person name="Bhattacharyya A."/>
            <person name="Stukenbrock E.H."/>
        </authorList>
    </citation>
    <scope>NUCLEOTIDE SEQUENCE [LARGE SCALE GENOMIC DNA]</scope>
    <source>
        <strain evidence="12 13">Zb18110</strain>
    </source>
</reference>
<evidence type="ECO:0000256" key="7">
    <source>
        <dbReference type="ARBA" id="ARBA00022927"/>
    </source>
</evidence>
<evidence type="ECO:0000256" key="8">
    <source>
        <dbReference type="ARBA" id="ARBA00022989"/>
    </source>
</evidence>
<comment type="caution">
    <text evidence="12">The sequence shown here is derived from an EMBL/GenBank/DDBJ whole genome shotgun (WGS) entry which is preliminary data.</text>
</comment>
<dbReference type="PANTHER" id="PTHR23284">
    <property type="entry name" value="PROLACTIN REGULATORY ELEMENT BINDING PROTEIN"/>
    <property type="match status" value="1"/>
</dbReference>
<comment type="function">
    <text evidence="10">Guanine nucleotide-exchange factor (GEF) required for the formation or budding of transport vesicles from the ER.</text>
</comment>
<keyword evidence="9 10" id="KW-0472">Membrane</keyword>
<keyword evidence="5 10" id="KW-0256">Endoplasmic reticulum</keyword>
<dbReference type="GO" id="GO:0000139">
    <property type="term" value="C:Golgi membrane"/>
    <property type="evidence" value="ECO:0007669"/>
    <property type="project" value="UniProtKB-SubCell"/>
</dbReference>
<evidence type="ECO:0000256" key="2">
    <source>
        <dbReference type="ARBA" id="ARBA00022574"/>
    </source>
</evidence>
<comment type="subcellular location">
    <subcellularLocation>
        <location evidence="10">Endoplasmic reticulum membrane</location>
        <topology evidence="10">Single-pass type II membrane protein</topology>
    </subcellularLocation>
    <subcellularLocation>
        <location evidence="10">Golgi apparatus membrane</location>
        <topology evidence="10">Single-pass type II membrane protein</topology>
    </subcellularLocation>
</comment>
<keyword evidence="1 10" id="KW-0813">Transport</keyword>
<dbReference type="GO" id="GO:0003400">
    <property type="term" value="P:regulation of COPII vesicle coating"/>
    <property type="evidence" value="ECO:0007669"/>
    <property type="project" value="UniProtKB-UniRule"/>
</dbReference>
<feature type="compositionally biased region" description="Basic and acidic residues" evidence="11">
    <location>
        <begin position="406"/>
        <end position="415"/>
    </location>
</feature>
<dbReference type="OrthoDB" id="16538at2759"/>
<dbReference type="GO" id="GO:0005085">
    <property type="term" value="F:guanyl-nucleotide exchange factor activity"/>
    <property type="evidence" value="ECO:0007669"/>
    <property type="project" value="InterPro"/>
</dbReference>
<dbReference type="STRING" id="1047168.A0A0F4G5B0"/>
<name>A0A0F4G5B0_9PEZI</name>